<dbReference type="STRING" id="930117.SAMN05216225_100860"/>
<reference evidence="3 4" key="1">
    <citation type="submission" date="2016-11" db="EMBL/GenBank/DDBJ databases">
        <authorList>
            <person name="Jaros S."/>
            <person name="Januszkiewicz K."/>
            <person name="Wedrychowicz H."/>
        </authorList>
    </citation>
    <scope>NUCLEOTIDE SEQUENCE [LARGE SCALE GENOMIC DNA]</scope>
    <source>
        <strain evidence="3 4">IBRC-M 10683</strain>
    </source>
</reference>
<dbReference type="Pfam" id="PF07853">
    <property type="entry name" value="DUF1648"/>
    <property type="match status" value="1"/>
</dbReference>
<feature type="transmembrane region" description="Helical" evidence="1">
    <location>
        <begin position="129"/>
        <end position="147"/>
    </location>
</feature>
<sequence>MNPNDKLPRIKYEAVSFRKGSKMEKQPKINVKPSKWEHILNALSILVIIGTIIYVFLSIKNLPDTIAIHFNNEGEADGWGSKWIIFGPIIIAIITFIPLYFLSRVPHKLNYLVEVTEQNVSRQYSLGRLFITTLNLEAVVIFCYISWEMIQFQIGNSFSVHLLLIIIFVIPISTIVIYITKMIKAR</sequence>
<keyword evidence="1" id="KW-1133">Transmembrane helix</keyword>
<proteinExistence type="predicted"/>
<evidence type="ECO:0000313" key="4">
    <source>
        <dbReference type="Proteomes" id="UP000183988"/>
    </source>
</evidence>
<name>A0A1M5FF38_9BACI</name>
<evidence type="ECO:0000256" key="1">
    <source>
        <dbReference type="SAM" id="Phobius"/>
    </source>
</evidence>
<feature type="transmembrane region" description="Helical" evidence="1">
    <location>
        <begin position="83"/>
        <end position="102"/>
    </location>
</feature>
<protein>
    <recommendedName>
        <fullName evidence="2">DUF1648 domain-containing protein</fullName>
    </recommendedName>
</protein>
<dbReference type="InterPro" id="IPR012867">
    <property type="entry name" value="DUF1648"/>
</dbReference>
<evidence type="ECO:0000313" key="3">
    <source>
        <dbReference type="EMBL" id="SHF90059.1"/>
    </source>
</evidence>
<organism evidence="3 4">
    <name type="scientific">Ornithinibacillus halophilus</name>
    <dbReference type="NCBI Taxonomy" id="930117"/>
    <lineage>
        <taxon>Bacteria</taxon>
        <taxon>Bacillati</taxon>
        <taxon>Bacillota</taxon>
        <taxon>Bacilli</taxon>
        <taxon>Bacillales</taxon>
        <taxon>Bacillaceae</taxon>
        <taxon>Ornithinibacillus</taxon>
    </lineage>
</organism>
<feature type="transmembrane region" description="Helical" evidence="1">
    <location>
        <begin position="38"/>
        <end position="57"/>
    </location>
</feature>
<dbReference type="EMBL" id="FQVW01000008">
    <property type="protein sequence ID" value="SHF90059.1"/>
    <property type="molecule type" value="Genomic_DNA"/>
</dbReference>
<evidence type="ECO:0000259" key="2">
    <source>
        <dbReference type="Pfam" id="PF07853"/>
    </source>
</evidence>
<dbReference type="Proteomes" id="UP000183988">
    <property type="component" value="Unassembled WGS sequence"/>
</dbReference>
<keyword evidence="1" id="KW-0472">Membrane</keyword>
<dbReference type="AlphaFoldDB" id="A0A1M5FF38"/>
<gene>
    <name evidence="3" type="ORF">SAMN05216225_100860</name>
</gene>
<accession>A0A1M5FF38</accession>
<feature type="domain" description="DUF1648" evidence="2">
    <location>
        <begin position="46"/>
        <end position="91"/>
    </location>
</feature>
<keyword evidence="1" id="KW-0812">Transmembrane</keyword>
<keyword evidence="4" id="KW-1185">Reference proteome</keyword>
<feature type="transmembrane region" description="Helical" evidence="1">
    <location>
        <begin position="159"/>
        <end position="180"/>
    </location>
</feature>